<dbReference type="AlphaFoldDB" id="A0A8X6UY46"/>
<sequence length="87" mass="10016">MFYKEIQRRLNSDVQYQWVQPQTKKRSKSGVEKRTQQGGGEDQFESEEAENFITVPTLKSKQGLQVGRPEAEVVNKSIASRGKEERT</sequence>
<comment type="caution">
    <text evidence="2">The sequence shown here is derived from an EMBL/GenBank/DDBJ whole genome shotgun (WGS) entry which is preliminary data.</text>
</comment>
<dbReference type="Proteomes" id="UP000887159">
    <property type="component" value="Unassembled WGS sequence"/>
</dbReference>
<feature type="region of interest" description="Disordered" evidence="1">
    <location>
        <begin position="18"/>
        <end position="50"/>
    </location>
</feature>
<evidence type="ECO:0000256" key="1">
    <source>
        <dbReference type="SAM" id="MobiDB-lite"/>
    </source>
</evidence>
<keyword evidence="3" id="KW-1185">Reference proteome</keyword>
<gene>
    <name evidence="2" type="ORF">TNCV_2560411</name>
</gene>
<proteinExistence type="predicted"/>
<dbReference type="EMBL" id="BMAU01021004">
    <property type="protein sequence ID" value="GFX86159.1"/>
    <property type="molecule type" value="Genomic_DNA"/>
</dbReference>
<accession>A0A8X6UY46</accession>
<name>A0A8X6UY46_TRICX</name>
<protein>
    <submittedName>
        <fullName evidence="2">Uncharacterized protein</fullName>
    </submittedName>
</protein>
<organism evidence="2 3">
    <name type="scientific">Trichonephila clavipes</name>
    <name type="common">Golden silk orbweaver</name>
    <name type="synonym">Nephila clavipes</name>
    <dbReference type="NCBI Taxonomy" id="2585209"/>
    <lineage>
        <taxon>Eukaryota</taxon>
        <taxon>Metazoa</taxon>
        <taxon>Ecdysozoa</taxon>
        <taxon>Arthropoda</taxon>
        <taxon>Chelicerata</taxon>
        <taxon>Arachnida</taxon>
        <taxon>Araneae</taxon>
        <taxon>Araneomorphae</taxon>
        <taxon>Entelegynae</taxon>
        <taxon>Araneoidea</taxon>
        <taxon>Nephilidae</taxon>
        <taxon>Trichonephila</taxon>
    </lineage>
</organism>
<evidence type="ECO:0000313" key="2">
    <source>
        <dbReference type="EMBL" id="GFX86159.1"/>
    </source>
</evidence>
<reference evidence="2" key="1">
    <citation type="submission" date="2020-08" db="EMBL/GenBank/DDBJ databases">
        <title>Multicomponent nature underlies the extraordinary mechanical properties of spider dragline silk.</title>
        <authorList>
            <person name="Kono N."/>
            <person name="Nakamura H."/>
            <person name="Mori M."/>
            <person name="Yoshida Y."/>
            <person name="Ohtoshi R."/>
            <person name="Malay A.D."/>
            <person name="Moran D.A.P."/>
            <person name="Tomita M."/>
            <person name="Numata K."/>
            <person name="Arakawa K."/>
        </authorList>
    </citation>
    <scope>NUCLEOTIDE SEQUENCE</scope>
</reference>
<evidence type="ECO:0000313" key="3">
    <source>
        <dbReference type="Proteomes" id="UP000887159"/>
    </source>
</evidence>